<dbReference type="InterPro" id="IPR051407">
    <property type="entry name" value="Bact_OM_lipoprot/Surf_antigen"/>
</dbReference>
<name>A0ABW0MRN1_9BURK</name>
<organism evidence="5 6">
    <name type="scientific">Massilia suwonensis</name>
    <dbReference type="NCBI Taxonomy" id="648895"/>
    <lineage>
        <taxon>Bacteria</taxon>
        <taxon>Pseudomonadati</taxon>
        <taxon>Pseudomonadota</taxon>
        <taxon>Betaproteobacteria</taxon>
        <taxon>Burkholderiales</taxon>
        <taxon>Oxalobacteraceae</taxon>
        <taxon>Telluria group</taxon>
        <taxon>Massilia</taxon>
    </lineage>
</organism>
<comment type="caution">
    <text evidence="5">The sequence shown here is derived from an EMBL/GenBank/DDBJ whole genome shotgun (WGS) entry which is preliminary data.</text>
</comment>
<evidence type="ECO:0000259" key="4">
    <source>
        <dbReference type="Pfam" id="PF05433"/>
    </source>
</evidence>
<protein>
    <submittedName>
        <fullName evidence="5">Glycine zipper 2TM domain-containing protein</fullName>
    </submittedName>
</protein>
<accession>A0ABW0MRN1</accession>
<keyword evidence="3" id="KW-0732">Signal</keyword>
<keyword evidence="2" id="KW-0472">Membrane</keyword>
<reference evidence="6" key="1">
    <citation type="journal article" date="2019" name="Int. J. Syst. Evol. Microbiol.">
        <title>The Global Catalogue of Microorganisms (GCM) 10K type strain sequencing project: providing services to taxonomists for standard genome sequencing and annotation.</title>
        <authorList>
            <consortium name="The Broad Institute Genomics Platform"/>
            <consortium name="The Broad Institute Genome Sequencing Center for Infectious Disease"/>
            <person name="Wu L."/>
            <person name="Ma J."/>
        </authorList>
    </citation>
    <scope>NUCLEOTIDE SEQUENCE [LARGE SCALE GENOMIC DNA]</scope>
    <source>
        <strain evidence="6">CCUG 43111</strain>
    </source>
</reference>
<feature type="signal peptide" evidence="3">
    <location>
        <begin position="1"/>
        <end position="29"/>
    </location>
</feature>
<comment type="subcellular location">
    <subcellularLocation>
        <location evidence="1">Membrane</location>
    </subcellularLocation>
</comment>
<dbReference type="RefSeq" id="WP_379757248.1">
    <property type="nucleotide sequence ID" value="NZ_JBHSMR010000013.1"/>
</dbReference>
<dbReference type="InterPro" id="IPR008816">
    <property type="entry name" value="Gly_zipper_2TM_dom"/>
</dbReference>
<feature type="domain" description="Glycine zipper 2TM" evidence="4">
    <location>
        <begin position="280"/>
        <end position="321"/>
    </location>
</feature>
<evidence type="ECO:0000256" key="1">
    <source>
        <dbReference type="ARBA" id="ARBA00004370"/>
    </source>
</evidence>
<feature type="chain" id="PRO_5045692556" evidence="3">
    <location>
        <begin position="30"/>
        <end position="370"/>
    </location>
</feature>
<sequence length="370" mass="39103">MKLRHTLGATVVALLPLCSLTLAPTVAQAQQYARDNLSSPVIRGFNVEEVRRLAPGVELHFDLYGTPGGTATLRIDGATRNVHMTETEPGQYVGTYTIGARDRIANNSAVTANLRVGNRVATDVLAESVVRDGAPRPNRRGDLATVPKIERFEVRSSDELVPGADLGFTVFGTPGARVELTITGARGVFFLPEVRPGEYAADYTIRRDDRIAPDSRVTATIRANGRYTSQVLGRPLLAGAPRPVASPVATSAPRTARYCTNCATVEAVNVVEVSGQGNYLGTAAGAVVGGLLGNQVGSGSGRTAATVAGAIGGGMVGNNIERNRNRSQRYEVVVRYTGNGATQTLQYENDPGFRAGDAVRVNNGVLSRDQ</sequence>
<dbReference type="PANTHER" id="PTHR35603">
    <property type="match status" value="1"/>
</dbReference>
<proteinExistence type="predicted"/>
<evidence type="ECO:0000256" key="3">
    <source>
        <dbReference type="SAM" id="SignalP"/>
    </source>
</evidence>
<dbReference type="Pfam" id="PF05433">
    <property type="entry name" value="Rick_17kDa_Anti"/>
    <property type="match status" value="1"/>
</dbReference>
<evidence type="ECO:0000256" key="2">
    <source>
        <dbReference type="ARBA" id="ARBA00023136"/>
    </source>
</evidence>
<keyword evidence="6" id="KW-1185">Reference proteome</keyword>
<dbReference type="EMBL" id="JBHSMR010000013">
    <property type="protein sequence ID" value="MFC5479558.1"/>
    <property type="molecule type" value="Genomic_DNA"/>
</dbReference>
<gene>
    <name evidence="5" type="ORF">ACFPQ5_15285</name>
</gene>
<evidence type="ECO:0000313" key="5">
    <source>
        <dbReference type="EMBL" id="MFC5479558.1"/>
    </source>
</evidence>
<dbReference type="PANTHER" id="PTHR35603:SF2">
    <property type="entry name" value="OUTER MEMBRANE LIPOPROTEIN"/>
    <property type="match status" value="1"/>
</dbReference>
<dbReference type="Proteomes" id="UP001596101">
    <property type="component" value="Unassembled WGS sequence"/>
</dbReference>
<evidence type="ECO:0000313" key="6">
    <source>
        <dbReference type="Proteomes" id="UP001596101"/>
    </source>
</evidence>